<sequence>MTSPLKKSSEINAVENVGSFKDTPLADAPHKVHTQASSTPVSTVVANCGAEDTVVTPTDARLRNRPEMIKNEAIGKPSNSNSSAPRPAGYSSGYDTDVGQSEGLNTASTNSAASLRSDGLVKMTSSGMFVDELFKKADADGRLTSYVWYICAGNQ</sequence>
<dbReference type="EMBL" id="KQ242240">
    <property type="protein sequence ID" value="KNC79816.1"/>
    <property type="molecule type" value="Genomic_DNA"/>
</dbReference>
<protein>
    <submittedName>
        <fullName evidence="2">Uncharacterized protein</fullName>
    </submittedName>
</protein>
<proteinExistence type="predicted"/>
<keyword evidence="3" id="KW-1185">Reference proteome</keyword>
<organism evidence="2 3">
    <name type="scientific">Sphaeroforma arctica JP610</name>
    <dbReference type="NCBI Taxonomy" id="667725"/>
    <lineage>
        <taxon>Eukaryota</taxon>
        <taxon>Ichthyosporea</taxon>
        <taxon>Ichthyophonida</taxon>
        <taxon>Sphaeroforma</taxon>
    </lineage>
</organism>
<gene>
    <name evidence="2" type="ORF">SARC_07805</name>
</gene>
<name>A0A0L0FTB4_9EUKA</name>
<feature type="region of interest" description="Disordered" evidence="1">
    <location>
        <begin position="56"/>
        <end position="112"/>
    </location>
</feature>
<evidence type="ECO:0000313" key="3">
    <source>
        <dbReference type="Proteomes" id="UP000054560"/>
    </source>
</evidence>
<dbReference type="Proteomes" id="UP000054560">
    <property type="component" value="Unassembled WGS sequence"/>
</dbReference>
<reference evidence="2 3" key="1">
    <citation type="submission" date="2011-02" db="EMBL/GenBank/DDBJ databases">
        <title>The Genome Sequence of Sphaeroforma arctica JP610.</title>
        <authorList>
            <consortium name="The Broad Institute Genome Sequencing Platform"/>
            <person name="Russ C."/>
            <person name="Cuomo C."/>
            <person name="Young S.K."/>
            <person name="Zeng Q."/>
            <person name="Gargeya S."/>
            <person name="Alvarado L."/>
            <person name="Berlin A."/>
            <person name="Chapman S.B."/>
            <person name="Chen Z."/>
            <person name="Freedman E."/>
            <person name="Gellesch M."/>
            <person name="Goldberg J."/>
            <person name="Griggs A."/>
            <person name="Gujja S."/>
            <person name="Heilman E."/>
            <person name="Heiman D."/>
            <person name="Howarth C."/>
            <person name="Mehta T."/>
            <person name="Neiman D."/>
            <person name="Pearson M."/>
            <person name="Roberts A."/>
            <person name="Saif S."/>
            <person name="Shea T."/>
            <person name="Shenoy N."/>
            <person name="Sisk P."/>
            <person name="Stolte C."/>
            <person name="Sykes S."/>
            <person name="White J."/>
            <person name="Yandava C."/>
            <person name="Burger G."/>
            <person name="Gray M.W."/>
            <person name="Holland P.W.H."/>
            <person name="King N."/>
            <person name="Lang F.B.F."/>
            <person name="Roger A.J."/>
            <person name="Ruiz-Trillo I."/>
            <person name="Haas B."/>
            <person name="Nusbaum C."/>
            <person name="Birren B."/>
        </authorList>
    </citation>
    <scope>NUCLEOTIDE SEQUENCE [LARGE SCALE GENOMIC DNA]</scope>
    <source>
        <strain evidence="2 3">JP610</strain>
    </source>
</reference>
<evidence type="ECO:0000256" key="1">
    <source>
        <dbReference type="SAM" id="MobiDB-lite"/>
    </source>
</evidence>
<accession>A0A0L0FTB4</accession>
<feature type="compositionally biased region" description="Basic and acidic residues" evidence="1">
    <location>
        <begin position="60"/>
        <end position="70"/>
    </location>
</feature>
<dbReference type="AlphaFoldDB" id="A0A0L0FTB4"/>
<evidence type="ECO:0000313" key="2">
    <source>
        <dbReference type="EMBL" id="KNC79816.1"/>
    </source>
</evidence>
<dbReference type="RefSeq" id="XP_014153718.1">
    <property type="nucleotide sequence ID" value="XM_014298243.1"/>
</dbReference>
<feature type="region of interest" description="Disordered" evidence="1">
    <location>
        <begin position="1"/>
        <end position="41"/>
    </location>
</feature>
<dbReference type="GeneID" id="25908309"/>
<feature type="compositionally biased region" description="Polar residues" evidence="1">
    <location>
        <begin position="98"/>
        <end position="112"/>
    </location>
</feature>